<name>A0A179B222_9ACTO</name>
<evidence type="ECO:0000313" key="8">
    <source>
        <dbReference type="EMBL" id="OAP85766.1"/>
    </source>
</evidence>
<comment type="caution">
    <text evidence="8">The sequence shown here is derived from an EMBL/GenBank/DDBJ whole genome shotgun (WGS) entry which is preliminary data.</text>
</comment>
<keyword evidence="9" id="KW-1185">Reference proteome</keyword>
<proteinExistence type="inferred from homology"/>
<gene>
    <name evidence="8" type="ORF">A4H34_00780</name>
</gene>
<reference evidence="8 9" key="1">
    <citation type="submission" date="2016-04" db="EMBL/GenBank/DDBJ databases">
        <title>Peptidophaga gingivicola gen. nov., sp. nov., isolated from human subgingival plaque.</title>
        <authorList>
            <person name="Beall C.J."/>
            <person name="Mokrzan E.M."/>
            <person name="Griffen A.L."/>
            <person name="Leys E.J."/>
        </authorList>
    </citation>
    <scope>NUCLEOTIDE SEQUENCE [LARGE SCALE GENOMIC DNA]</scope>
    <source>
        <strain evidence="8 9">BA112</strain>
    </source>
</reference>
<dbReference type="AlphaFoldDB" id="A0A179B222"/>
<comment type="subcellular location">
    <subcellularLocation>
        <location evidence="1">Cell membrane</location>
        <topology evidence="1">Multi-pass membrane protein</topology>
    </subcellularLocation>
</comment>
<dbReference type="GO" id="GO:0005886">
    <property type="term" value="C:plasma membrane"/>
    <property type="evidence" value="ECO:0007669"/>
    <property type="project" value="UniProtKB-SubCell"/>
</dbReference>
<feature type="transmembrane region" description="Helical" evidence="7">
    <location>
        <begin position="64"/>
        <end position="85"/>
    </location>
</feature>
<evidence type="ECO:0000256" key="2">
    <source>
        <dbReference type="ARBA" id="ARBA00005779"/>
    </source>
</evidence>
<dbReference type="EMBL" id="LVZK01000001">
    <property type="protein sequence ID" value="OAP85766.1"/>
    <property type="molecule type" value="Genomic_DNA"/>
</dbReference>
<evidence type="ECO:0000313" key="9">
    <source>
        <dbReference type="Proteomes" id="UP000078368"/>
    </source>
</evidence>
<dbReference type="Pfam" id="PF03994">
    <property type="entry name" value="DUF350"/>
    <property type="match status" value="1"/>
</dbReference>
<keyword evidence="3" id="KW-1003">Cell membrane</keyword>
<evidence type="ECO:0000256" key="6">
    <source>
        <dbReference type="ARBA" id="ARBA00023136"/>
    </source>
</evidence>
<comment type="similarity">
    <text evidence="2">Belongs to the UPF0719 family.</text>
</comment>
<dbReference type="RefSeq" id="WP_009198400.1">
    <property type="nucleotide sequence ID" value="NZ_LVZK01000001.1"/>
</dbReference>
<feature type="transmembrane region" description="Helical" evidence="7">
    <location>
        <begin position="29"/>
        <end position="52"/>
    </location>
</feature>
<evidence type="ECO:0000256" key="3">
    <source>
        <dbReference type="ARBA" id="ARBA00022475"/>
    </source>
</evidence>
<dbReference type="STRING" id="1823756.A4H34_00780"/>
<dbReference type="Proteomes" id="UP000078368">
    <property type="component" value="Unassembled WGS sequence"/>
</dbReference>
<keyword evidence="5 7" id="KW-1133">Transmembrane helix</keyword>
<evidence type="ECO:0000256" key="1">
    <source>
        <dbReference type="ARBA" id="ARBA00004651"/>
    </source>
</evidence>
<accession>A0A179B222</accession>
<organism evidence="8 9">
    <name type="scientific">Peptidiphaga gingivicola</name>
    <dbReference type="NCBI Taxonomy" id="2741497"/>
    <lineage>
        <taxon>Bacteria</taxon>
        <taxon>Bacillati</taxon>
        <taxon>Actinomycetota</taxon>
        <taxon>Actinomycetes</taxon>
        <taxon>Actinomycetales</taxon>
        <taxon>Actinomycetaceae</taxon>
        <taxon>Peptidiphaga</taxon>
    </lineage>
</organism>
<protein>
    <submittedName>
        <fullName evidence="8">Sodium:proline symporter</fullName>
    </submittedName>
</protein>
<evidence type="ECO:0000256" key="7">
    <source>
        <dbReference type="SAM" id="Phobius"/>
    </source>
</evidence>
<evidence type="ECO:0000256" key="4">
    <source>
        <dbReference type="ARBA" id="ARBA00022692"/>
    </source>
</evidence>
<sequence>MFSSTILADAVVHDVDTFGFGWASILSTILYAVLGFALLILFAVVTNLLFKLDIRKELVKDDNVGMGVAIAGLAIATAIIIAGTISS</sequence>
<keyword evidence="6 7" id="KW-0472">Membrane</keyword>
<keyword evidence="4 7" id="KW-0812">Transmembrane</keyword>
<dbReference type="InterPro" id="IPR007140">
    <property type="entry name" value="DUF350"/>
</dbReference>
<evidence type="ECO:0000256" key="5">
    <source>
        <dbReference type="ARBA" id="ARBA00022989"/>
    </source>
</evidence>